<proteinExistence type="predicted"/>
<dbReference type="AlphaFoldDB" id="A0A8B7PQJ9"/>
<dbReference type="Gene3D" id="2.60.40.10">
    <property type="entry name" value="Immunoglobulins"/>
    <property type="match status" value="1"/>
</dbReference>
<dbReference type="RefSeq" id="XP_018028275.1">
    <property type="nucleotide sequence ID" value="XM_018172786.2"/>
</dbReference>
<gene>
    <name evidence="4" type="primary">LOC108683471</name>
</gene>
<dbReference type="Proteomes" id="UP000694843">
    <property type="component" value="Unplaced"/>
</dbReference>
<name>A0A8B7PQJ9_HYAAZ</name>
<feature type="signal peptide" evidence="1">
    <location>
        <begin position="1"/>
        <end position="18"/>
    </location>
</feature>
<accession>A0A8B7PQJ9</accession>
<dbReference type="InterPro" id="IPR036179">
    <property type="entry name" value="Ig-like_dom_sf"/>
</dbReference>
<dbReference type="PROSITE" id="PS50835">
    <property type="entry name" value="IG_LIKE"/>
    <property type="match status" value="1"/>
</dbReference>
<evidence type="ECO:0000313" key="3">
    <source>
        <dbReference type="Proteomes" id="UP000694843"/>
    </source>
</evidence>
<sequence length="125" mass="14012">MMKLFLIAFFLFWSPSPSAPSAIMNAEMSITKEDGSSVGPSLEIQPGQGMNLTCTIEGYGLSLDLLWYEEGQVLRHQTSIEKSAFMQQHQLRLTYSDDCDRKFTCIYGDEDEVQLAKSTTIKCLG</sequence>
<dbReference type="SUPFAM" id="SSF48726">
    <property type="entry name" value="Immunoglobulin"/>
    <property type="match status" value="1"/>
</dbReference>
<dbReference type="GeneID" id="108683471"/>
<dbReference type="InterPro" id="IPR013783">
    <property type="entry name" value="Ig-like_fold"/>
</dbReference>
<dbReference type="InterPro" id="IPR007110">
    <property type="entry name" value="Ig-like_dom"/>
</dbReference>
<evidence type="ECO:0000313" key="4">
    <source>
        <dbReference type="RefSeq" id="XP_018028275.1"/>
    </source>
</evidence>
<protein>
    <submittedName>
        <fullName evidence="4">Uncharacterized protein LOC108683471</fullName>
    </submittedName>
</protein>
<keyword evidence="1" id="KW-0732">Signal</keyword>
<evidence type="ECO:0000256" key="1">
    <source>
        <dbReference type="SAM" id="SignalP"/>
    </source>
</evidence>
<feature type="domain" description="Ig-like" evidence="2">
    <location>
        <begin position="20"/>
        <end position="116"/>
    </location>
</feature>
<organism evidence="3 4">
    <name type="scientific">Hyalella azteca</name>
    <name type="common">Amphipod</name>
    <dbReference type="NCBI Taxonomy" id="294128"/>
    <lineage>
        <taxon>Eukaryota</taxon>
        <taxon>Metazoa</taxon>
        <taxon>Ecdysozoa</taxon>
        <taxon>Arthropoda</taxon>
        <taxon>Crustacea</taxon>
        <taxon>Multicrustacea</taxon>
        <taxon>Malacostraca</taxon>
        <taxon>Eumalacostraca</taxon>
        <taxon>Peracarida</taxon>
        <taxon>Amphipoda</taxon>
        <taxon>Senticaudata</taxon>
        <taxon>Talitrida</taxon>
        <taxon>Talitroidea</taxon>
        <taxon>Hyalellidae</taxon>
        <taxon>Hyalella</taxon>
    </lineage>
</organism>
<feature type="chain" id="PRO_5034244788" evidence="1">
    <location>
        <begin position="19"/>
        <end position="125"/>
    </location>
</feature>
<reference evidence="4" key="1">
    <citation type="submission" date="2025-08" db="UniProtKB">
        <authorList>
            <consortium name="RefSeq"/>
        </authorList>
    </citation>
    <scope>IDENTIFICATION</scope>
    <source>
        <tissue evidence="4">Whole organism</tissue>
    </source>
</reference>
<keyword evidence="3" id="KW-1185">Reference proteome</keyword>
<dbReference type="KEGG" id="hazt:108683471"/>
<evidence type="ECO:0000259" key="2">
    <source>
        <dbReference type="PROSITE" id="PS50835"/>
    </source>
</evidence>